<sequence>MKDWSKPVTVTWVWGTEEDPKTKAITMPREKRSVQVHFPPGGPRQDPDPYKTDAYLCVIFRNLETVELAFAPGSSKCWDK</sequence>
<protein>
    <submittedName>
        <fullName evidence="1">Uncharacterized protein</fullName>
    </submittedName>
</protein>
<name>A0AAW9CRH3_BURTH</name>
<evidence type="ECO:0000313" key="2">
    <source>
        <dbReference type="Proteomes" id="UP001272137"/>
    </source>
</evidence>
<evidence type="ECO:0000313" key="1">
    <source>
        <dbReference type="EMBL" id="MDW9252441.1"/>
    </source>
</evidence>
<dbReference type="AlphaFoldDB" id="A0AAW9CRH3"/>
<proteinExistence type="predicted"/>
<gene>
    <name evidence="1" type="ORF">C7S16_4446</name>
</gene>
<organism evidence="1 2">
    <name type="scientific">Burkholderia thailandensis</name>
    <dbReference type="NCBI Taxonomy" id="57975"/>
    <lineage>
        <taxon>Bacteria</taxon>
        <taxon>Pseudomonadati</taxon>
        <taxon>Pseudomonadota</taxon>
        <taxon>Betaproteobacteria</taxon>
        <taxon>Burkholderiales</taxon>
        <taxon>Burkholderiaceae</taxon>
        <taxon>Burkholderia</taxon>
        <taxon>pseudomallei group</taxon>
    </lineage>
</organism>
<accession>A0AAW9CRH3</accession>
<dbReference type="EMBL" id="QXCT01000001">
    <property type="protein sequence ID" value="MDW9252441.1"/>
    <property type="molecule type" value="Genomic_DNA"/>
</dbReference>
<dbReference type="Proteomes" id="UP001272137">
    <property type="component" value="Unassembled WGS sequence"/>
</dbReference>
<reference evidence="1" key="1">
    <citation type="submission" date="2018-08" db="EMBL/GenBank/DDBJ databases">
        <title>Identification of Burkholderia cepacia strains that express a Burkholderia pseudomallei-like capsular polysaccharide.</title>
        <authorList>
            <person name="Burtnick M.N."/>
            <person name="Vongsouvath M."/>
            <person name="Newton P."/>
            <person name="Wuthiekanun V."/>
            <person name="Limmathurotsakul D."/>
            <person name="Brett P.J."/>
            <person name="Chantratita N."/>
            <person name="Dance D.A."/>
        </authorList>
    </citation>
    <scope>NUCLEOTIDE SEQUENCE</scope>
    <source>
        <strain evidence="1">SBXCC001</strain>
    </source>
</reference>
<comment type="caution">
    <text evidence="1">The sequence shown here is derived from an EMBL/GenBank/DDBJ whole genome shotgun (WGS) entry which is preliminary data.</text>
</comment>